<dbReference type="GO" id="GO:0000978">
    <property type="term" value="F:RNA polymerase II cis-regulatory region sequence-specific DNA binding"/>
    <property type="evidence" value="ECO:0007669"/>
    <property type="project" value="TreeGrafter"/>
</dbReference>
<dbReference type="InterPro" id="IPR036390">
    <property type="entry name" value="WH_DNA-bd_sf"/>
</dbReference>
<dbReference type="PROSITE" id="PS00434">
    <property type="entry name" value="HSF_DOMAIN"/>
    <property type="match status" value="1"/>
</dbReference>
<evidence type="ECO:0000256" key="2">
    <source>
        <dbReference type="ARBA" id="ARBA00011233"/>
    </source>
</evidence>
<comment type="subcellular location">
    <subcellularLocation>
        <location evidence="1">Nucleus</location>
    </subcellularLocation>
</comment>
<gene>
    <name evidence="12" type="ORF">BVC80_1825g62</name>
</gene>
<dbReference type="Pfam" id="PF00447">
    <property type="entry name" value="HSF_DNA-bind"/>
    <property type="match status" value="1"/>
</dbReference>
<organism evidence="12 13">
    <name type="scientific">Macleaya cordata</name>
    <name type="common">Five-seeded plume-poppy</name>
    <name type="synonym">Bocconia cordata</name>
    <dbReference type="NCBI Taxonomy" id="56857"/>
    <lineage>
        <taxon>Eukaryota</taxon>
        <taxon>Viridiplantae</taxon>
        <taxon>Streptophyta</taxon>
        <taxon>Embryophyta</taxon>
        <taxon>Tracheophyta</taxon>
        <taxon>Spermatophyta</taxon>
        <taxon>Magnoliopsida</taxon>
        <taxon>Ranunculales</taxon>
        <taxon>Papaveraceae</taxon>
        <taxon>Papaveroideae</taxon>
        <taxon>Macleaya</taxon>
    </lineage>
</organism>
<dbReference type="Proteomes" id="UP000195402">
    <property type="component" value="Unassembled WGS sequence"/>
</dbReference>
<dbReference type="OrthoDB" id="60033at2759"/>
<keyword evidence="4" id="KW-0805">Transcription regulation</keyword>
<feature type="region of interest" description="Disordered" evidence="10">
    <location>
        <begin position="252"/>
        <end position="285"/>
    </location>
</feature>
<protein>
    <submittedName>
        <fullName evidence="12">Heat shock factor (HSF)-type</fullName>
    </submittedName>
</protein>
<feature type="region of interest" description="Disordered" evidence="10">
    <location>
        <begin position="96"/>
        <end position="171"/>
    </location>
</feature>
<evidence type="ECO:0000313" key="13">
    <source>
        <dbReference type="Proteomes" id="UP000195402"/>
    </source>
</evidence>
<name>A0A200QZ98_MACCD</name>
<evidence type="ECO:0000256" key="10">
    <source>
        <dbReference type="SAM" id="MobiDB-lite"/>
    </source>
</evidence>
<dbReference type="InterPro" id="IPR000232">
    <property type="entry name" value="HSF_DNA-bd"/>
</dbReference>
<proteinExistence type="inferred from homology"/>
<evidence type="ECO:0000256" key="5">
    <source>
        <dbReference type="ARBA" id="ARBA00023016"/>
    </source>
</evidence>
<dbReference type="Gene3D" id="1.10.10.10">
    <property type="entry name" value="Winged helix-like DNA-binding domain superfamily/Winged helix DNA-binding domain"/>
    <property type="match status" value="1"/>
</dbReference>
<keyword evidence="3" id="KW-0597">Phosphoprotein</keyword>
<evidence type="ECO:0000256" key="3">
    <source>
        <dbReference type="ARBA" id="ARBA00022553"/>
    </source>
</evidence>
<dbReference type="PANTHER" id="PTHR10015">
    <property type="entry name" value="HEAT SHOCK TRANSCRIPTION FACTOR"/>
    <property type="match status" value="1"/>
</dbReference>
<dbReference type="InterPro" id="IPR036388">
    <property type="entry name" value="WH-like_DNA-bd_sf"/>
</dbReference>
<dbReference type="STRING" id="56857.A0A200QZ98"/>
<feature type="compositionally biased region" description="Low complexity" evidence="10">
    <location>
        <begin position="103"/>
        <end position="116"/>
    </location>
</feature>
<accession>A0A200QZ98</accession>
<evidence type="ECO:0000256" key="8">
    <source>
        <dbReference type="ARBA" id="ARBA00023242"/>
    </source>
</evidence>
<comment type="caution">
    <text evidence="12">The sequence shown here is derived from an EMBL/GenBank/DDBJ whole genome shotgun (WGS) entry which is preliminary data.</text>
</comment>
<keyword evidence="6" id="KW-0238">DNA-binding</keyword>
<dbReference type="OMA" id="MINRIMS"/>
<dbReference type="FunFam" id="1.10.10.10:FF:000037">
    <property type="entry name" value="Heat stress transcription factor B-4"/>
    <property type="match status" value="1"/>
</dbReference>
<feature type="domain" description="HSF-type DNA-binding" evidence="11">
    <location>
        <begin position="49"/>
        <end position="73"/>
    </location>
</feature>
<keyword evidence="7" id="KW-0804">Transcription</keyword>
<dbReference type="SUPFAM" id="SSF46785">
    <property type="entry name" value="Winged helix' DNA-binding domain"/>
    <property type="match status" value="1"/>
</dbReference>
<reference evidence="12 13" key="1">
    <citation type="journal article" date="2017" name="Mol. Plant">
        <title>The Genome of Medicinal Plant Macleaya cordata Provides New Insights into Benzylisoquinoline Alkaloids Metabolism.</title>
        <authorList>
            <person name="Liu X."/>
            <person name="Liu Y."/>
            <person name="Huang P."/>
            <person name="Ma Y."/>
            <person name="Qing Z."/>
            <person name="Tang Q."/>
            <person name="Cao H."/>
            <person name="Cheng P."/>
            <person name="Zheng Y."/>
            <person name="Yuan Z."/>
            <person name="Zhou Y."/>
            <person name="Liu J."/>
            <person name="Tang Z."/>
            <person name="Zhuo Y."/>
            <person name="Zhang Y."/>
            <person name="Yu L."/>
            <person name="Huang J."/>
            <person name="Yang P."/>
            <person name="Peng Q."/>
            <person name="Zhang J."/>
            <person name="Jiang W."/>
            <person name="Zhang Z."/>
            <person name="Lin K."/>
            <person name="Ro D.K."/>
            <person name="Chen X."/>
            <person name="Xiong X."/>
            <person name="Shang Y."/>
            <person name="Huang S."/>
            <person name="Zeng J."/>
        </authorList>
    </citation>
    <scope>NUCLEOTIDE SEQUENCE [LARGE SCALE GENOMIC DNA]</scope>
    <source>
        <strain evidence="13">cv. BLH2017</strain>
        <tissue evidence="12">Root</tissue>
    </source>
</reference>
<sequence length="312" mass="35145">MAHRCVPAPFLTKTYQMVEDPSSDEVVSWNETGTTFVVWKPADFARDLLPNYFKHNNFSSFVRQLNTYAFRKIVPDRWEFANEFFRRGQKQLLSEIHRRKTVNQPPTTTTTTPQNQIPHDGKSNGGSSSPSNSREDIGSSSTSNPESKNHLSEETTITTNTTQLSDLSDENEKLKKDNELLSSELAQTKKQCDELINLLSKYFNVASVDINRIIMEGTGGSILDRAMKICEDENDDDDDEKGTKLFGVWLKGKKKKKKRGRDDDDDEEMINGSSVGGSGSSSSSLKEMKMMNYRAPWMKIISSPGESSKVCN</sequence>
<dbReference type="PANTHER" id="PTHR10015:SF329">
    <property type="entry name" value="HEAT STRESS TRANSCRIPTION FACTOR B-1"/>
    <property type="match status" value="1"/>
</dbReference>
<evidence type="ECO:0000256" key="7">
    <source>
        <dbReference type="ARBA" id="ARBA00023163"/>
    </source>
</evidence>
<keyword evidence="13" id="KW-1185">Reference proteome</keyword>
<dbReference type="InParanoid" id="A0A200QZ98"/>
<keyword evidence="8" id="KW-0539">Nucleus</keyword>
<dbReference type="AlphaFoldDB" id="A0A200QZ98"/>
<keyword evidence="5 12" id="KW-0346">Stress response</keyword>
<comment type="subunit">
    <text evidence="2">Homotrimer.</text>
</comment>
<dbReference type="GO" id="GO:0006357">
    <property type="term" value="P:regulation of transcription by RNA polymerase II"/>
    <property type="evidence" value="ECO:0007669"/>
    <property type="project" value="TreeGrafter"/>
</dbReference>
<evidence type="ECO:0000256" key="6">
    <source>
        <dbReference type="ARBA" id="ARBA00023125"/>
    </source>
</evidence>
<evidence type="ECO:0000313" key="12">
    <source>
        <dbReference type="EMBL" id="OVA15817.1"/>
    </source>
</evidence>
<evidence type="ECO:0000256" key="4">
    <source>
        <dbReference type="ARBA" id="ARBA00023015"/>
    </source>
</evidence>
<dbReference type="EMBL" id="MVGT01000732">
    <property type="protein sequence ID" value="OVA15817.1"/>
    <property type="molecule type" value="Genomic_DNA"/>
</dbReference>
<evidence type="ECO:0000256" key="1">
    <source>
        <dbReference type="ARBA" id="ARBA00004123"/>
    </source>
</evidence>
<evidence type="ECO:0000259" key="11">
    <source>
        <dbReference type="PROSITE" id="PS00434"/>
    </source>
</evidence>
<evidence type="ECO:0000256" key="9">
    <source>
        <dbReference type="RuleBase" id="RU004020"/>
    </source>
</evidence>
<comment type="similarity">
    <text evidence="9">Belongs to the HSF family.</text>
</comment>
<dbReference type="PRINTS" id="PR00056">
    <property type="entry name" value="HSFDOMAIN"/>
</dbReference>
<dbReference type="GO" id="GO:0003700">
    <property type="term" value="F:DNA-binding transcription factor activity"/>
    <property type="evidence" value="ECO:0007669"/>
    <property type="project" value="InterPro"/>
</dbReference>
<dbReference type="SMART" id="SM00415">
    <property type="entry name" value="HSF"/>
    <property type="match status" value="1"/>
</dbReference>
<dbReference type="GO" id="GO:0005634">
    <property type="term" value="C:nucleus"/>
    <property type="evidence" value="ECO:0007669"/>
    <property type="project" value="UniProtKB-SubCell"/>
</dbReference>
<dbReference type="FunCoup" id="A0A200QZ98">
    <property type="interactions" value="7"/>
</dbReference>